<dbReference type="CDD" id="cd05471">
    <property type="entry name" value="pepsin_like"/>
    <property type="match status" value="1"/>
</dbReference>
<evidence type="ECO:0000256" key="3">
    <source>
        <dbReference type="ARBA" id="ARBA00008531"/>
    </source>
</evidence>
<dbReference type="PANTHER" id="PTHR43134:SF1">
    <property type="entry name" value="SIGNAL RECOGNITION PARTICLE RECEPTOR SUBUNIT ALPHA"/>
    <property type="match status" value="1"/>
</dbReference>
<dbReference type="PROSITE" id="PS00141">
    <property type="entry name" value="ASP_PROTEASE"/>
    <property type="match status" value="2"/>
</dbReference>
<dbReference type="SUPFAM" id="SSF47364">
    <property type="entry name" value="Domain of the SRP/SRP receptor G-proteins"/>
    <property type="match status" value="1"/>
</dbReference>
<dbReference type="InterPro" id="IPR036225">
    <property type="entry name" value="SRP/SRP_N"/>
</dbReference>
<dbReference type="InterPro" id="IPR000897">
    <property type="entry name" value="SRP54_GTPase_dom"/>
</dbReference>
<dbReference type="PRINTS" id="PR00792">
    <property type="entry name" value="PEPSIN"/>
</dbReference>
<dbReference type="Gene3D" id="3.40.50.300">
    <property type="entry name" value="P-loop containing nucleotide triphosphate hydrolases"/>
    <property type="match status" value="1"/>
</dbReference>
<dbReference type="SUPFAM" id="SSF50630">
    <property type="entry name" value="Acid proteases"/>
    <property type="match status" value="1"/>
</dbReference>
<evidence type="ECO:0000256" key="10">
    <source>
        <dbReference type="ARBA" id="ARBA00023170"/>
    </source>
</evidence>
<dbReference type="GO" id="GO:0005785">
    <property type="term" value="C:signal recognition particle receptor complex"/>
    <property type="evidence" value="ECO:0007669"/>
    <property type="project" value="InterPro"/>
</dbReference>
<keyword evidence="10" id="KW-0675">Receptor</keyword>
<evidence type="ECO:0000256" key="2">
    <source>
        <dbReference type="ARBA" id="ARBA00007447"/>
    </source>
</evidence>
<dbReference type="InterPro" id="IPR007222">
    <property type="entry name" value="Sig_recog_particle_rcpt_asu_N"/>
</dbReference>
<dbReference type="GO" id="GO:0003924">
    <property type="term" value="F:GTPase activity"/>
    <property type="evidence" value="ECO:0007669"/>
    <property type="project" value="InterPro"/>
</dbReference>
<dbReference type="AlphaFoldDB" id="A0A8H6TTM7"/>
<gene>
    <name evidence="20" type="ORF">HMN09_00034200</name>
</gene>
<proteinExistence type="inferred from homology"/>
<keyword evidence="8" id="KW-0342">GTP-binding</keyword>
<keyword evidence="6 16" id="KW-0064">Aspartyl protease</keyword>
<dbReference type="PROSITE" id="PS00300">
    <property type="entry name" value="SRP54"/>
    <property type="match status" value="1"/>
</dbReference>
<organism evidence="20 21">
    <name type="scientific">Mycena chlorophos</name>
    <name type="common">Agaric fungus</name>
    <name type="synonym">Agaricus chlorophos</name>
    <dbReference type="NCBI Taxonomy" id="658473"/>
    <lineage>
        <taxon>Eukaryota</taxon>
        <taxon>Fungi</taxon>
        <taxon>Dikarya</taxon>
        <taxon>Basidiomycota</taxon>
        <taxon>Agaricomycotina</taxon>
        <taxon>Agaricomycetes</taxon>
        <taxon>Agaricomycetidae</taxon>
        <taxon>Agaricales</taxon>
        <taxon>Marasmiineae</taxon>
        <taxon>Mycenaceae</taxon>
        <taxon>Mycena</taxon>
    </lineage>
</organism>
<evidence type="ECO:0000256" key="9">
    <source>
        <dbReference type="ARBA" id="ARBA00023136"/>
    </source>
</evidence>
<dbReference type="SUPFAM" id="SSF52540">
    <property type="entry name" value="P-loop containing nucleoside triphosphate hydrolases"/>
    <property type="match status" value="1"/>
</dbReference>
<dbReference type="PANTHER" id="PTHR43134">
    <property type="entry name" value="SIGNAL RECOGNITION PARTICLE RECEPTOR SUBUNIT ALPHA"/>
    <property type="match status" value="1"/>
</dbReference>
<dbReference type="GO" id="GO:0005047">
    <property type="term" value="F:signal recognition particle binding"/>
    <property type="evidence" value="ECO:0007669"/>
    <property type="project" value="InterPro"/>
</dbReference>
<dbReference type="EMBL" id="JACAZE010000001">
    <property type="protein sequence ID" value="KAF7322557.1"/>
    <property type="molecule type" value="Genomic_DNA"/>
</dbReference>
<dbReference type="GO" id="GO:0006614">
    <property type="term" value="P:SRP-dependent cotranslational protein targeting to membrane"/>
    <property type="evidence" value="ECO:0007669"/>
    <property type="project" value="InterPro"/>
</dbReference>
<evidence type="ECO:0000256" key="4">
    <source>
        <dbReference type="ARBA" id="ARBA00011870"/>
    </source>
</evidence>
<feature type="compositionally biased region" description="Basic residues" evidence="17">
    <location>
        <begin position="688"/>
        <end position="699"/>
    </location>
</feature>
<evidence type="ECO:0000256" key="11">
    <source>
        <dbReference type="ARBA" id="ARBA00029433"/>
    </source>
</evidence>
<comment type="similarity">
    <text evidence="2 16">Belongs to the peptidase A1 family.</text>
</comment>
<feature type="domain" description="Peptidase A1" evidence="19">
    <location>
        <begin position="56"/>
        <end position="386"/>
    </location>
</feature>
<evidence type="ECO:0000259" key="19">
    <source>
        <dbReference type="PROSITE" id="PS51767"/>
    </source>
</evidence>
<dbReference type="PROSITE" id="PS51767">
    <property type="entry name" value="PEPTIDASE_A1"/>
    <property type="match status" value="1"/>
</dbReference>
<dbReference type="InterPro" id="IPR011012">
    <property type="entry name" value="Longin-like_dom_sf"/>
</dbReference>
<sequence length="1154" mass="124289">MLFALALFAVVPASAQQASFSVPITRVPISRVPSRIPHLGQAVGGIDVFNSQQYTYNVVAGIGNPPQRFPFVLDTGSSDFWVCDTTCEDPDCKAVSCFVRSASTTLGDAALPFNLDYLMGHVLGDVSYDTVVFGTHEIQNQAFATVYKTADLGLSSSGTSGIMGLCFPASAAISPTAGSTLLQNLMSSVPEPVFAFHLPRMSGSADPNASFTIGALDPQFVPDRSMLQILPVESTGLHFDYWKISILRFTVNGVPFELSQSRIPGAATPIAVLDSGTTLILGPNDDVNALYQLLGDRAQYSPGSGWQVPCTLPVLIGIVMGNPPREYIIHPEDFSWSEAQSGEWCLGGIQGNDRVNAADWLFGDTALRNLYVAHFYDPVSPKIGLLNLTDPDAALAEFLQARGPDLDAGNGADDAEEDEEDDWRTATGFVKRWEHQPDRRTTMLFAVAAGGAGFIVGGLGKAKDCRLRWSDGFSALASRGHHIMLDYLSISHKGGIVLWSRAFTPDASQLASSAASPVNSLVREALIEGRTTDEKYEKDGYAVKWTFVNDLELIFVVAYQRILQLTYVDDLLGALKTLFVKMFQPFLATFVASLHAINAGKATVVETASALNFADAFEGWDKIFDKLLRNLEDKAAQDRKSRLRPAARAPLEDSTPPSEEVEETQPTQASDTPLDEQQIARNVQALKNRLRGRGGKRPGRGPSRADSGTGRDSIPNSDTESVSSKRKTKVAKAQRKWGDQPPTEDDMASLDFSMDSPAAAGASQDLDTLVDAASLGTRTKDGVYEVQDWEFSKDEDNAIADALKSVDSKAASSASSTGSLGALGSLFSRLTGSKVLTEQDLKPVLDGMKQHLMKKNVAMEIADKVCEGVGESLVGKKVGGFQTTNAAVRLALSTSLTRILTPKTSTDLLLSIRTKLSSPLASTQQRMPYSMTFVGVNGVGKSTNLSKVCFWLIQNGFRVLIAACDTFRSGAVEQLRVHVRNLGMLGVNGATDSKGRVELFERGYGKDAAGIAREAISYDSQPKITTLMSFSLTPQGECKTTSRSCELLPRHLVAVNTPDKIIFVGEALVGNEAVDQLTKFDRALRDFSSASGTGKGRGIDGMLVTKWDTVDDKVGAALSMTYVTGQPIIFVGCGQTYTDLRQLRVANVVQAILD</sequence>
<dbReference type="CDD" id="cd14826">
    <property type="entry name" value="SR_alpha_SRX"/>
    <property type="match status" value="1"/>
</dbReference>
<dbReference type="Gene3D" id="3.30.450.60">
    <property type="match status" value="1"/>
</dbReference>
<feature type="disulfide bond" evidence="15">
    <location>
        <begin position="310"/>
        <end position="345"/>
    </location>
</feature>
<evidence type="ECO:0000256" key="12">
    <source>
        <dbReference type="ARBA" id="ARBA00071429"/>
    </source>
</evidence>
<keyword evidence="7" id="KW-0256">Endoplasmic reticulum</keyword>
<evidence type="ECO:0000256" key="6">
    <source>
        <dbReference type="ARBA" id="ARBA00022750"/>
    </source>
</evidence>
<dbReference type="InterPro" id="IPR042101">
    <property type="entry name" value="SRP54_N_sf"/>
</dbReference>
<comment type="subcellular location">
    <subcellularLocation>
        <location evidence="11">Endomembrane system</location>
        <topology evidence="11">Peripheral membrane protein</topology>
        <orientation evidence="11">Cytoplasmic side</orientation>
    </subcellularLocation>
    <subcellularLocation>
        <location evidence="1">Endoplasmic reticulum membrane</location>
    </subcellularLocation>
</comment>
<dbReference type="Pfam" id="PF00448">
    <property type="entry name" value="SRP54"/>
    <property type="match status" value="1"/>
</dbReference>
<comment type="caution">
    <text evidence="20">The sequence shown here is derived from an EMBL/GenBank/DDBJ whole genome shotgun (WGS) entry which is preliminary data.</text>
</comment>
<evidence type="ECO:0000256" key="17">
    <source>
        <dbReference type="SAM" id="MobiDB-lite"/>
    </source>
</evidence>
<dbReference type="InterPro" id="IPR033121">
    <property type="entry name" value="PEPTIDASE_A1"/>
</dbReference>
<evidence type="ECO:0000256" key="14">
    <source>
        <dbReference type="PIRSR" id="PIRSR601461-1"/>
    </source>
</evidence>
<dbReference type="Pfam" id="PF00026">
    <property type="entry name" value="Asp"/>
    <property type="match status" value="1"/>
</dbReference>
<keyword evidence="5" id="KW-0547">Nucleotide-binding</keyword>
<feature type="disulfide bond" evidence="15">
    <location>
        <begin position="87"/>
        <end position="92"/>
    </location>
</feature>
<evidence type="ECO:0000256" key="13">
    <source>
        <dbReference type="ARBA" id="ARBA00081194"/>
    </source>
</evidence>
<dbReference type="GO" id="GO:0004190">
    <property type="term" value="F:aspartic-type endopeptidase activity"/>
    <property type="evidence" value="ECO:0007669"/>
    <property type="project" value="UniProtKB-KW"/>
</dbReference>
<feature type="chain" id="PRO_5034470962" description="Signal recognition particle receptor subunit alpha homolog" evidence="18">
    <location>
        <begin position="16"/>
        <end position="1154"/>
    </location>
</feature>
<dbReference type="InterPro" id="IPR001461">
    <property type="entry name" value="Aspartic_peptidase_A1"/>
</dbReference>
<dbReference type="SMART" id="SM00963">
    <property type="entry name" value="SRP54_N"/>
    <property type="match status" value="1"/>
</dbReference>
<evidence type="ECO:0000256" key="1">
    <source>
        <dbReference type="ARBA" id="ARBA00004586"/>
    </source>
</evidence>
<keyword evidence="15" id="KW-1015">Disulfide bond</keyword>
<evidence type="ECO:0000256" key="7">
    <source>
        <dbReference type="ARBA" id="ARBA00022824"/>
    </source>
</evidence>
<dbReference type="GO" id="GO:0006886">
    <property type="term" value="P:intracellular protein transport"/>
    <property type="evidence" value="ECO:0007669"/>
    <property type="project" value="InterPro"/>
</dbReference>
<dbReference type="InterPro" id="IPR027417">
    <property type="entry name" value="P-loop_NTPase"/>
</dbReference>
<dbReference type="Gene3D" id="2.40.70.10">
    <property type="entry name" value="Acid Proteases"/>
    <property type="match status" value="2"/>
</dbReference>
<protein>
    <recommendedName>
        <fullName evidence="12">Signal recognition particle receptor subunit alpha homolog</fullName>
    </recommendedName>
    <alternativeName>
        <fullName evidence="13">Docking protein alpha</fullName>
    </alternativeName>
</protein>
<keyword evidence="9" id="KW-0472">Membrane</keyword>
<dbReference type="SUPFAM" id="SSF64356">
    <property type="entry name" value="SNARE-like"/>
    <property type="match status" value="1"/>
</dbReference>
<keyword evidence="18" id="KW-0732">Signal</keyword>
<dbReference type="GO" id="GO:0006508">
    <property type="term" value="P:proteolysis"/>
    <property type="evidence" value="ECO:0007669"/>
    <property type="project" value="UniProtKB-KW"/>
</dbReference>
<evidence type="ECO:0000256" key="15">
    <source>
        <dbReference type="PIRSR" id="PIRSR601461-2"/>
    </source>
</evidence>
<feature type="active site" evidence="14">
    <location>
        <position position="274"/>
    </location>
</feature>
<evidence type="ECO:0000256" key="8">
    <source>
        <dbReference type="ARBA" id="ARBA00023134"/>
    </source>
</evidence>
<evidence type="ECO:0000313" key="20">
    <source>
        <dbReference type="EMBL" id="KAF7322557.1"/>
    </source>
</evidence>
<feature type="active site" evidence="14">
    <location>
        <position position="74"/>
    </location>
</feature>
<evidence type="ECO:0000256" key="5">
    <source>
        <dbReference type="ARBA" id="ARBA00022741"/>
    </source>
</evidence>
<dbReference type="SMART" id="SM00962">
    <property type="entry name" value="SRP54"/>
    <property type="match status" value="1"/>
</dbReference>
<dbReference type="InterPro" id="IPR034164">
    <property type="entry name" value="Pepsin-like_dom"/>
</dbReference>
<evidence type="ECO:0000256" key="18">
    <source>
        <dbReference type="SAM" id="SignalP"/>
    </source>
</evidence>
<dbReference type="FunFam" id="1.20.120.140:FF:000009">
    <property type="entry name" value="Signal sequence receptor alpha subunit"/>
    <property type="match status" value="1"/>
</dbReference>
<dbReference type="Pfam" id="PF02881">
    <property type="entry name" value="SRP54_N"/>
    <property type="match status" value="1"/>
</dbReference>
<feature type="region of interest" description="Disordered" evidence="17">
    <location>
        <begin position="638"/>
        <end position="751"/>
    </location>
</feature>
<dbReference type="OrthoDB" id="1727884at2759"/>
<comment type="similarity">
    <text evidence="3">Belongs to the GTP-binding SRP family.</text>
</comment>
<keyword evidence="21" id="KW-1185">Reference proteome</keyword>
<dbReference type="Pfam" id="PF04086">
    <property type="entry name" value="SRP-alpha_N"/>
    <property type="match status" value="1"/>
</dbReference>
<reference evidence="20" key="1">
    <citation type="submission" date="2020-05" db="EMBL/GenBank/DDBJ databases">
        <title>Mycena genomes resolve the evolution of fungal bioluminescence.</title>
        <authorList>
            <person name="Tsai I.J."/>
        </authorList>
    </citation>
    <scope>NUCLEOTIDE SEQUENCE</scope>
    <source>
        <strain evidence="20">110903Hualien_Pintung</strain>
    </source>
</reference>
<feature type="compositionally biased region" description="Basic residues" evidence="17">
    <location>
        <begin position="724"/>
        <end position="735"/>
    </location>
</feature>
<comment type="subunit">
    <text evidence="4">Heterodimer of an alpha and a beta chain.</text>
</comment>
<dbReference type="Gene3D" id="1.20.120.140">
    <property type="entry name" value="Signal recognition particle SRP54, nucleotide-binding domain"/>
    <property type="match status" value="1"/>
</dbReference>
<dbReference type="FunFam" id="3.40.50.300:FF:000566">
    <property type="entry name" value="Signal recognition particle receptor subunit alpha"/>
    <property type="match status" value="1"/>
</dbReference>
<dbReference type="GO" id="GO:0005525">
    <property type="term" value="F:GTP binding"/>
    <property type="evidence" value="ECO:0007669"/>
    <property type="project" value="UniProtKB-KW"/>
</dbReference>
<evidence type="ECO:0000256" key="16">
    <source>
        <dbReference type="RuleBase" id="RU000454"/>
    </source>
</evidence>
<name>A0A8H6TTM7_MYCCL</name>
<feature type="signal peptide" evidence="18">
    <location>
        <begin position="1"/>
        <end position="15"/>
    </location>
</feature>
<dbReference type="Proteomes" id="UP000613580">
    <property type="component" value="Unassembled WGS sequence"/>
</dbReference>
<evidence type="ECO:0000313" key="21">
    <source>
        <dbReference type="Proteomes" id="UP000613580"/>
    </source>
</evidence>
<dbReference type="InterPro" id="IPR013822">
    <property type="entry name" value="Signal_recog_particl_SRP54_hlx"/>
</dbReference>
<dbReference type="InterPro" id="IPR001969">
    <property type="entry name" value="Aspartic_peptidase_AS"/>
</dbReference>
<accession>A0A8H6TTM7</accession>
<keyword evidence="16" id="KW-0378">Hydrolase</keyword>
<keyword evidence="16" id="KW-0645">Protease</keyword>
<dbReference type="InterPro" id="IPR021109">
    <property type="entry name" value="Peptidase_aspartic_dom_sf"/>
</dbReference>